<proteinExistence type="predicted"/>
<feature type="domain" description="Methyltransferase" evidence="3">
    <location>
        <begin position="32"/>
        <end position="144"/>
    </location>
</feature>
<dbReference type="AlphaFoldDB" id="Q217Q1"/>
<accession>Q217Q1</accession>
<dbReference type="SUPFAM" id="SSF53335">
    <property type="entry name" value="S-adenosyl-L-methionine-dependent methyltransferases"/>
    <property type="match status" value="1"/>
</dbReference>
<dbReference type="KEGG" id="rpc:RPC_1826"/>
<keyword evidence="2" id="KW-0949">S-adenosyl-L-methionine</keyword>
<protein>
    <recommendedName>
        <fullName evidence="3">Methyltransferase domain-containing protein</fullName>
    </recommendedName>
</protein>
<dbReference type="CDD" id="cd02440">
    <property type="entry name" value="AdoMet_MTases"/>
    <property type="match status" value="1"/>
</dbReference>
<evidence type="ECO:0000259" key="3">
    <source>
        <dbReference type="Pfam" id="PF13649"/>
    </source>
</evidence>
<dbReference type="PANTHER" id="PTHR43675:SF8">
    <property type="entry name" value="ARSENITE METHYLTRANSFERASE"/>
    <property type="match status" value="1"/>
</dbReference>
<dbReference type="EMBL" id="CP000301">
    <property type="protein sequence ID" value="ABD87385.1"/>
    <property type="molecule type" value="Genomic_DNA"/>
</dbReference>
<dbReference type="STRING" id="316056.RPC_1826"/>
<dbReference type="InterPro" id="IPR029063">
    <property type="entry name" value="SAM-dependent_MTases_sf"/>
</dbReference>
<dbReference type="HOGENOM" id="CLU_066423_0_0_5"/>
<dbReference type="PANTHER" id="PTHR43675">
    <property type="entry name" value="ARSENITE METHYLTRANSFERASE"/>
    <property type="match status" value="1"/>
</dbReference>
<dbReference type="InterPro" id="IPR026669">
    <property type="entry name" value="Arsenite_MeTrfase-like"/>
</dbReference>
<dbReference type="eggNOG" id="COG2226">
    <property type="taxonomic scope" value="Bacteria"/>
</dbReference>
<organism evidence="4">
    <name type="scientific">Rhodopseudomonas palustris (strain BisB18)</name>
    <dbReference type="NCBI Taxonomy" id="316056"/>
    <lineage>
        <taxon>Bacteria</taxon>
        <taxon>Pseudomonadati</taxon>
        <taxon>Pseudomonadota</taxon>
        <taxon>Alphaproteobacteria</taxon>
        <taxon>Hyphomicrobiales</taxon>
        <taxon>Nitrobacteraceae</taxon>
        <taxon>Rhodopseudomonas</taxon>
    </lineage>
</organism>
<dbReference type="Gene3D" id="3.40.50.150">
    <property type="entry name" value="Vaccinia Virus protein VP39"/>
    <property type="match status" value="1"/>
</dbReference>
<dbReference type="GO" id="GO:0008168">
    <property type="term" value="F:methyltransferase activity"/>
    <property type="evidence" value="ECO:0007669"/>
    <property type="project" value="TreeGrafter"/>
</dbReference>
<evidence type="ECO:0000256" key="1">
    <source>
        <dbReference type="ARBA" id="ARBA00022679"/>
    </source>
</evidence>
<dbReference type="InterPro" id="IPR041698">
    <property type="entry name" value="Methyltransf_25"/>
</dbReference>
<sequence length="287" mass="32361">MTGGGMGNFAQIAQMHLSIYHTYLGLRPDMTVLEVGSGIGRDAFEFIDYLNSDGRYIGVDITRDSIEWCRRNITSRHPNFEFHHFDSKHEMYNPLGKCSSLDFVLPAEDNSVDRIFLTSVFTHLFEEEITHYLKEFARVLKPDGLVYASFFLYEPVAVAHAAKQPTGLKFRHPYSDGFFIDSPEIETAAVAITDEAMTRMIGRAGLTNARPYLRGFWSGITDGAHFGQDAAILARATSPSNDVAFGLLPSDFDGELYLRLHPDVKQAGMNPGDHYLIHGRREGRRYR</sequence>
<keyword evidence="1" id="KW-0808">Transferase</keyword>
<reference evidence="4" key="1">
    <citation type="submission" date="2006-03" db="EMBL/GenBank/DDBJ databases">
        <title>Complete sequence of Rhodopseudomonas palustris BisB18.</title>
        <authorList>
            <consortium name="US DOE Joint Genome Institute"/>
            <person name="Copeland A."/>
            <person name="Lucas S."/>
            <person name="Lapidus A."/>
            <person name="Barry K."/>
            <person name="Detter J.C."/>
            <person name="Glavina del Rio T."/>
            <person name="Hammon N."/>
            <person name="Israni S."/>
            <person name="Dalin E."/>
            <person name="Tice H."/>
            <person name="Pitluck S."/>
            <person name="Chain P."/>
            <person name="Malfatti S."/>
            <person name="Shin M."/>
            <person name="Vergez L."/>
            <person name="Schmutz J."/>
            <person name="Larimer F."/>
            <person name="Land M."/>
            <person name="Hauser L."/>
            <person name="Pelletier D.A."/>
            <person name="Kyrpides N."/>
            <person name="Anderson I."/>
            <person name="Oda Y."/>
            <person name="Harwood C.S."/>
            <person name="Richardson P."/>
        </authorList>
    </citation>
    <scope>NUCLEOTIDE SEQUENCE [LARGE SCALE GENOMIC DNA]</scope>
    <source>
        <strain evidence="4">BisB18</strain>
    </source>
</reference>
<evidence type="ECO:0000313" key="4">
    <source>
        <dbReference type="EMBL" id="ABD87385.1"/>
    </source>
</evidence>
<gene>
    <name evidence="4" type="ordered locus">RPC_1826</name>
</gene>
<name>Q217Q1_RHOPB</name>
<evidence type="ECO:0000256" key="2">
    <source>
        <dbReference type="ARBA" id="ARBA00022691"/>
    </source>
</evidence>
<dbReference type="Pfam" id="PF13649">
    <property type="entry name" value="Methyltransf_25"/>
    <property type="match status" value="1"/>
</dbReference>